<dbReference type="InterPro" id="IPR001806">
    <property type="entry name" value="Small_GTPase"/>
</dbReference>
<accession>A0A1S3JXI8</accession>
<feature type="compositionally biased region" description="Basic and acidic residues" evidence="3">
    <location>
        <begin position="454"/>
        <end position="464"/>
    </location>
</feature>
<dbReference type="SUPFAM" id="SSF47986">
    <property type="entry name" value="DEATH domain"/>
    <property type="match status" value="1"/>
</dbReference>
<dbReference type="AlphaFoldDB" id="A0A1S3JXI8"/>
<dbReference type="Gene3D" id="3.40.50.300">
    <property type="entry name" value="P-loop containing nucleotide triphosphate hydrolases"/>
    <property type="match status" value="1"/>
</dbReference>
<dbReference type="CDD" id="cd01671">
    <property type="entry name" value="CARD"/>
    <property type="match status" value="1"/>
</dbReference>
<sequence length="464" mass="52920">MPKKKQRSKQNGRELDSITLSMESDESYPGLPRRPTLQTSKYYKLVLKKRRTYLINNLDLESHVILLDHLVENDVITKDQYDHIKDKKGRERVAKLLDALSMKDTQAFFAFLNLLRETGDDFIADELIDLCQRNNLSIPVEMKPLHIQNHQESMHTSTSTSTEFSSSYFVSSQESGGPIHETVRRRHPKADMQNPSTRADFPPSHVHIPEPFSSPTGYHKPPDIVEDFVKCQHGRALAICFYCVPDQSFLTRGLRMINDNRSVNSCGEFKIILLGKSNAGKSSLLHGFLFSNFKHVLPTVGLDEQARTFEYKGKRYTFVFHDTAGQELYDGITENYVRDAHGVLFVYDVTEDENKVRASLQKCSSWRKKIDLDQTVFRLAGNKTDIATTEGQDIAVRTIKEFQNLTTIRSNFTSAVTGFHVGDIFYNIVLDVISNFEKGLQSHRGSSVKLSNPARRERQRTGCC</sequence>
<evidence type="ECO:0000256" key="2">
    <source>
        <dbReference type="ARBA" id="ARBA00022741"/>
    </source>
</evidence>
<dbReference type="InParanoid" id="A0A1S3JXI8"/>
<protein>
    <submittedName>
        <fullName evidence="6">Uncharacterized protein LOC106176782</fullName>
    </submittedName>
</protein>
<dbReference type="SMART" id="SM00177">
    <property type="entry name" value="ARF"/>
    <property type="match status" value="1"/>
</dbReference>
<name>A0A1S3JXI8_LINAN</name>
<organism evidence="5 6">
    <name type="scientific">Lingula anatina</name>
    <name type="common">Brachiopod</name>
    <name type="synonym">Lingula unguis</name>
    <dbReference type="NCBI Taxonomy" id="7574"/>
    <lineage>
        <taxon>Eukaryota</taxon>
        <taxon>Metazoa</taxon>
        <taxon>Spiralia</taxon>
        <taxon>Lophotrochozoa</taxon>
        <taxon>Brachiopoda</taxon>
        <taxon>Linguliformea</taxon>
        <taxon>Lingulata</taxon>
        <taxon>Lingulida</taxon>
        <taxon>Linguloidea</taxon>
        <taxon>Lingulidae</taxon>
        <taxon>Lingula</taxon>
    </lineage>
</organism>
<proteinExistence type="inferred from homology"/>
<dbReference type="InterPro" id="IPR005225">
    <property type="entry name" value="Small_GTP-bd"/>
</dbReference>
<dbReference type="PROSITE" id="PS50209">
    <property type="entry name" value="CARD"/>
    <property type="match status" value="1"/>
</dbReference>
<dbReference type="PROSITE" id="PS51419">
    <property type="entry name" value="RAB"/>
    <property type="match status" value="1"/>
</dbReference>
<dbReference type="RefSeq" id="XP_013414764.1">
    <property type="nucleotide sequence ID" value="XM_013559310.1"/>
</dbReference>
<dbReference type="GO" id="GO:0003924">
    <property type="term" value="F:GTPase activity"/>
    <property type="evidence" value="ECO:0007669"/>
    <property type="project" value="InterPro"/>
</dbReference>
<dbReference type="KEGG" id="lak:106176782"/>
<dbReference type="InterPro" id="IPR027417">
    <property type="entry name" value="P-loop_NTPase"/>
</dbReference>
<dbReference type="InterPro" id="IPR001315">
    <property type="entry name" value="CARD"/>
</dbReference>
<dbReference type="OrthoDB" id="63533at2759"/>
<evidence type="ECO:0000259" key="4">
    <source>
        <dbReference type="PROSITE" id="PS50209"/>
    </source>
</evidence>
<dbReference type="Pfam" id="PF00619">
    <property type="entry name" value="CARD"/>
    <property type="match status" value="1"/>
</dbReference>
<dbReference type="GO" id="GO:0005525">
    <property type="term" value="F:GTP binding"/>
    <property type="evidence" value="ECO:0007669"/>
    <property type="project" value="InterPro"/>
</dbReference>
<dbReference type="STRING" id="7574.A0A1S3JXI8"/>
<dbReference type="GO" id="GO:0042981">
    <property type="term" value="P:regulation of apoptotic process"/>
    <property type="evidence" value="ECO:0007669"/>
    <property type="project" value="InterPro"/>
</dbReference>
<dbReference type="SMART" id="SM00173">
    <property type="entry name" value="RAS"/>
    <property type="match status" value="1"/>
</dbReference>
<dbReference type="PANTHER" id="PTHR47978">
    <property type="match status" value="1"/>
</dbReference>
<evidence type="ECO:0000256" key="3">
    <source>
        <dbReference type="SAM" id="MobiDB-lite"/>
    </source>
</evidence>
<dbReference type="FunFam" id="3.40.50.300:FF:001447">
    <property type="entry name" value="Ras-related protein Rab-1B"/>
    <property type="match status" value="1"/>
</dbReference>
<dbReference type="GeneID" id="106176782"/>
<evidence type="ECO:0000313" key="5">
    <source>
        <dbReference type="Proteomes" id="UP000085678"/>
    </source>
</evidence>
<gene>
    <name evidence="6" type="primary">LOC106176782</name>
</gene>
<evidence type="ECO:0000313" key="6">
    <source>
        <dbReference type="RefSeq" id="XP_013414764.1"/>
    </source>
</evidence>
<dbReference type="CDD" id="cd00154">
    <property type="entry name" value="Rab"/>
    <property type="match status" value="1"/>
</dbReference>
<dbReference type="PRINTS" id="PR00449">
    <property type="entry name" value="RASTRNSFRMNG"/>
</dbReference>
<evidence type="ECO:0000256" key="1">
    <source>
        <dbReference type="ARBA" id="ARBA00006270"/>
    </source>
</evidence>
<dbReference type="SMART" id="SM00114">
    <property type="entry name" value="CARD"/>
    <property type="match status" value="1"/>
</dbReference>
<dbReference type="SMART" id="SM00175">
    <property type="entry name" value="RAB"/>
    <property type="match status" value="1"/>
</dbReference>
<feature type="region of interest" description="Disordered" evidence="3">
    <location>
        <begin position="444"/>
        <end position="464"/>
    </location>
</feature>
<dbReference type="InterPro" id="IPR011029">
    <property type="entry name" value="DEATH-like_dom_sf"/>
</dbReference>
<dbReference type="SUPFAM" id="SSF52540">
    <property type="entry name" value="P-loop containing nucleoside triphosphate hydrolases"/>
    <property type="match status" value="1"/>
</dbReference>
<comment type="similarity">
    <text evidence="1">Belongs to the small GTPase superfamily. Rab family.</text>
</comment>
<dbReference type="Pfam" id="PF00071">
    <property type="entry name" value="Ras"/>
    <property type="match status" value="1"/>
</dbReference>
<keyword evidence="5" id="KW-1185">Reference proteome</keyword>
<dbReference type="Proteomes" id="UP000085678">
    <property type="component" value="Unplaced"/>
</dbReference>
<reference evidence="6" key="1">
    <citation type="submission" date="2025-08" db="UniProtKB">
        <authorList>
            <consortium name="RefSeq"/>
        </authorList>
    </citation>
    <scope>IDENTIFICATION</scope>
    <source>
        <tissue evidence="6">Gonads</tissue>
    </source>
</reference>
<feature type="region of interest" description="Disordered" evidence="3">
    <location>
        <begin position="171"/>
        <end position="206"/>
    </location>
</feature>
<dbReference type="NCBIfam" id="TIGR00231">
    <property type="entry name" value="small_GTP"/>
    <property type="match status" value="1"/>
</dbReference>
<dbReference type="Gene3D" id="1.10.533.10">
    <property type="entry name" value="Death Domain, Fas"/>
    <property type="match status" value="1"/>
</dbReference>
<keyword evidence="2" id="KW-0547">Nucleotide-binding</keyword>
<feature type="domain" description="CARD" evidence="4">
    <location>
        <begin position="39"/>
        <end position="130"/>
    </location>
</feature>